<proteinExistence type="predicted"/>
<keyword evidence="2" id="KW-0812">Transmembrane</keyword>
<dbReference type="EMBL" id="CP007646">
    <property type="protein sequence ID" value="AIR11072.1"/>
    <property type="molecule type" value="Genomic_DNA"/>
</dbReference>
<sequence>MKKRSKITIMDNDYFRKQQAKSKNAALKAKHYQHYRLFRVSIISLTILLTIVFGIRLITMHYQTQNINVQTEEANKKLEKVKAKNANLKEQIKQLNDEDYLRKLIREKYSYSRDNEIIYNLPTDVTKNIGQ</sequence>
<dbReference type="PANTHER" id="PTHR40027:SF1">
    <property type="entry name" value="CELL DIVISION PROTEIN DIVIC"/>
    <property type="match status" value="1"/>
</dbReference>
<accession>A0A089RX02</accession>
<dbReference type="Proteomes" id="UP000195378">
    <property type="component" value="Chromosome"/>
</dbReference>
<keyword evidence="1" id="KW-0175">Coiled coil</keyword>
<dbReference type="Pfam" id="PF04977">
    <property type="entry name" value="DivIC"/>
    <property type="match status" value="1"/>
</dbReference>
<dbReference type="GO" id="GO:0051301">
    <property type="term" value="P:cell division"/>
    <property type="evidence" value="ECO:0007669"/>
    <property type="project" value="UniProtKB-KW"/>
</dbReference>
<keyword evidence="2" id="KW-0472">Membrane</keyword>
<dbReference type="Proteomes" id="UP000029488">
    <property type="component" value="Chromosome"/>
</dbReference>
<evidence type="ECO:0000313" key="5">
    <source>
        <dbReference type="EMBL" id="PAY44151.1"/>
    </source>
</evidence>
<evidence type="ECO:0000256" key="2">
    <source>
        <dbReference type="SAM" id="Phobius"/>
    </source>
</evidence>
<reference evidence="5 9" key="2">
    <citation type="submission" date="2016-05" db="EMBL/GenBank/DDBJ databases">
        <authorList>
            <person name="Lee J.-Y."/>
            <person name="Kim E.B."/>
            <person name="Choi Y.-J."/>
        </authorList>
    </citation>
    <scope>NUCLEOTIDE SEQUENCE [LARGE SCALE GENOMIC DNA]</scope>
    <source>
        <strain evidence="5 9">KLA006</strain>
    </source>
</reference>
<evidence type="ECO:0000313" key="8">
    <source>
        <dbReference type="Proteomes" id="UP000195378"/>
    </source>
</evidence>
<reference evidence="3 7" key="1">
    <citation type="journal article" date="2014" name="BMC Genomics">
        <title>Unusual genome complexity in Lactobacillus salivarius JCM1046.</title>
        <authorList>
            <person name="Raftis E.J."/>
            <person name="Forde B.M."/>
            <person name="Claesson M.J."/>
            <person name="O'Toole P.W."/>
        </authorList>
    </citation>
    <scope>NUCLEOTIDE SEQUENCE [LARGE SCALE GENOMIC DNA]</scope>
    <source>
        <strain evidence="3 7">JCM1046</strain>
    </source>
</reference>
<evidence type="ECO:0000313" key="6">
    <source>
        <dbReference type="EMBL" id="WII28213.1"/>
    </source>
</evidence>
<reference evidence="6" key="4">
    <citation type="submission" date="2023-04" db="EMBL/GenBank/DDBJ databases">
        <title>Four porcine-derived lactic acid bacteria strains analyses and their evaluation as potential probiotics based on genomics.</title>
        <authorList>
            <person name="Niu D."/>
        </authorList>
    </citation>
    <scope>NUCLEOTIDE SEQUENCE</scope>
    <source>
        <strain evidence="6">ZSA5</strain>
    </source>
</reference>
<keyword evidence="3" id="KW-0132">Cell division</keyword>
<dbReference type="Proteomes" id="UP000218139">
    <property type="component" value="Unassembled WGS sequence"/>
</dbReference>
<dbReference type="InterPro" id="IPR007060">
    <property type="entry name" value="FtsL/DivIC"/>
</dbReference>
<protein>
    <submittedName>
        <fullName evidence="3">Cell division protein DIVIC</fullName>
    </submittedName>
    <submittedName>
        <fullName evidence="6">Septum formation initiator family protein</fullName>
    </submittedName>
</protein>
<keyword evidence="2" id="KW-1133">Transmembrane helix</keyword>
<dbReference type="InterPro" id="IPR039076">
    <property type="entry name" value="DivIC"/>
</dbReference>
<organism evidence="3 7">
    <name type="scientific">Ligilactobacillus salivarius</name>
    <dbReference type="NCBI Taxonomy" id="1624"/>
    <lineage>
        <taxon>Bacteria</taxon>
        <taxon>Bacillati</taxon>
        <taxon>Bacillota</taxon>
        <taxon>Bacilli</taxon>
        <taxon>Lactobacillales</taxon>
        <taxon>Lactobacillaceae</taxon>
        <taxon>Ligilactobacillus</taxon>
    </lineage>
</organism>
<evidence type="ECO:0000313" key="4">
    <source>
        <dbReference type="EMBL" id="ARU18848.1"/>
    </source>
</evidence>
<evidence type="ECO:0000313" key="9">
    <source>
        <dbReference type="Proteomes" id="UP000218139"/>
    </source>
</evidence>
<dbReference type="EMBL" id="CP123971">
    <property type="protein sequence ID" value="WII28213.1"/>
    <property type="molecule type" value="Genomic_DNA"/>
</dbReference>
<dbReference type="EMBL" id="LXZO01000134">
    <property type="protein sequence ID" value="PAY44151.1"/>
    <property type="molecule type" value="Genomic_DNA"/>
</dbReference>
<dbReference type="AlphaFoldDB" id="A0A089RX02"/>
<name>A0A089RX02_9LACO</name>
<dbReference type="RefSeq" id="WP_034982613.1">
    <property type="nucleotide sequence ID" value="NZ_CP007646.1"/>
</dbReference>
<evidence type="ECO:0000313" key="7">
    <source>
        <dbReference type="Proteomes" id="UP000029488"/>
    </source>
</evidence>
<reference evidence="4 8" key="3">
    <citation type="submission" date="2017-04" db="EMBL/GenBank/DDBJ databases">
        <title>Complete genome sequence of Lactobacillus salivarius ZLS006, a probiotic strain isolated from healthy piglet.</title>
        <authorList>
            <person name="Zhang D."/>
        </authorList>
    </citation>
    <scope>NUCLEOTIDE SEQUENCE [LARGE SCALE GENOMIC DNA]</scope>
    <source>
        <strain evidence="4 8">ZLS006</strain>
    </source>
</reference>
<keyword evidence="3" id="KW-0131">Cell cycle</keyword>
<feature type="coiled-coil region" evidence="1">
    <location>
        <begin position="64"/>
        <end position="98"/>
    </location>
</feature>
<evidence type="ECO:0000256" key="1">
    <source>
        <dbReference type="SAM" id="Coils"/>
    </source>
</evidence>
<dbReference type="PANTHER" id="PTHR40027">
    <property type="entry name" value="CELL DIVISION PROTEIN DIVIC"/>
    <property type="match status" value="1"/>
</dbReference>
<feature type="transmembrane region" description="Helical" evidence="2">
    <location>
        <begin position="37"/>
        <end position="58"/>
    </location>
</feature>
<gene>
    <name evidence="5" type="ORF">A8C52_02540</name>
    <name evidence="4" type="ORF">B7R82_02010</name>
    <name evidence="3" type="ORF">LSJ_1418c</name>
    <name evidence="6" type="ORF">QFE45_07520</name>
</gene>
<evidence type="ECO:0000313" key="3">
    <source>
        <dbReference type="EMBL" id="AIR11072.1"/>
    </source>
</evidence>
<dbReference type="EMBL" id="CP020858">
    <property type="protein sequence ID" value="ARU18848.1"/>
    <property type="molecule type" value="Genomic_DNA"/>
</dbReference>
<dbReference type="Proteomes" id="UP001231316">
    <property type="component" value="Chromosome"/>
</dbReference>
<dbReference type="KEGG" id="lsj:LSJ_1418c"/>